<dbReference type="PANTHER" id="PTHR47197:SF3">
    <property type="entry name" value="DIHYDRO-HEME D1 DEHYDROGENASE"/>
    <property type="match status" value="1"/>
</dbReference>
<evidence type="ECO:0000313" key="4">
    <source>
        <dbReference type="Proteomes" id="UP000198417"/>
    </source>
</evidence>
<dbReference type="InterPro" id="IPR015943">
    <property type="entry name" value="WD40/YVTN_repeat-like_dom_sf"/>
</dbReference>
<evidence type="ECO:0000256" key="1">
    <source>
        <dbReference type="SAM" id="MobiDB-lite"/>
    </source>
</evidence>
<feature type="compositionally biased region" description="Basic and acidic residues" evidence="1">
    <location>
        <begin position="450"/>
        <end position="461"/>
    </location>
</feature>
<dbReference type="RefSeq" id="WP_089270711.1">
    <property type="nucleotide sequence ID" value="NZ_FZNN01000009.1"/>
</dbReference>
<dbReference type="Proteomes" id="UP000198417">
    <property type="component" value="Unassembled WGS sequence"/>
</dbReference>
<gene>
    <name evidence="3" type="ORF">SAMN06265370_109131</name>
</gene>
<dbReference type="InterPro" id="IPR011045">
    <property type="entry name" value="N2O_reductase_N"/>
</dbReference>
<dbReference type="AlphaFoldDB" id="A0A238X6S5"/>
<keyword evidence="4" id="KW-1185">Reference proteome</keyword>
<dbReference type="PANTHER" id="PTHR47197">
    <property type="entry name" value="PROTEIN NIRF"/>
    <property type="match status" value="1"/>
</dbReference>
<feature type="region of interest" description="Disordered" evidence="1">
    <location>
        <begin position="446"/>
        <end position="468"/>
    </location>
</feature>
<keyword evidence="2" id="KW-0732">Signal</keyword>
<organism evidence="3 4">
    <name type="scientific">Puniceibacterium sediminis</name>
    <dbReference type="NCBI Taxonomy" id="1608407"/>
    <lineage>
        <taxon>Bacteria</taxon>
        <taxon>Pseudomonadati</taxon>
        <taxon>Pseudomonadota</taxon>
        <taxon>Alphaproteobacteria</taxon>
        <taxon>Rhodobacterales</taxon>
        <taxon>Paracoccaceae</taxon>
        <taxon>Puniceibacterium</taxon>
    </lineage>
</organism>
<name>A0A238X6S5_9RHOB</name>
<dbReference type="EMBL" id="FZNN01000009">
    <property type="protein sequence ID" value="SNR54637.1"/>
    <property type="molecule type" value="Genomic_DNA"/>
</dbReference>
<proteinExistence type="predicted"/>
<evidence type="ECO:0000313" key="3">
    <source>
        <dbReference type="EMBL" id="SNR54637.1"/>
    </source>
</evidence>
<feature type="signal peptide" evidence="2">
    <location>
        <begin position="1"/>
        <end position="29"/>
    </location>
</feature>
<dbReference type="SUPFAM" id="SSF50974">
    <property type="entry name" value="Nitrous oxide reductase, N-terminal domain"/>
    <property type="match status" value="1"/>
</dbReference>
<sequence>MAQLTQHRLRSLLGATAVAMTMAATPAFADTLFTPVVEFSGMVRAAAVDGGPVYKGSKVSVTGQRLVPGQQITLMRGTTVLNADGPLVADTEGKFSFELTVDEEAAIGLQPILLIAENPAAAEIVTMKISPLIPLSGQDLFDVTSAPVTSGLYQVAYSAASDAVFVASAVGRPPVKQSALTKIDATTMEVLAEVTPAAAPARADGSDGGVFAVYGVAVDDINGTVWVTNTRQNSVAVYQQADLSLIKQFEPGTVGHPRDVVVDTANERAYASSTGTGLIEVFDTRTLEKLAPIEIKSRQRGGAYSAMSLDLDSENGKLVNVSMKTDEAALIDLATGDVSVLPLKGAKGAAGAAYDARENLIFVVSQQSDNLLIVNAETGAVLHDTPVGAQPLNVTFDPVSRLAYVSVRSANTIAVVNTKGELVANLDGGSRPNQLRADGHGHIWAVNKTSGKDDPKGDRLSRISPVAQ</sequence>
<evidence type="ECO:0000256" key="2">
    <source>
        <dbReference type="SAM" id="SignalP"/>
    </source>
</evidence>
<dbReference type="InterPro" id="IPR051200">
    <property type="entry name" value="Host-pathogen_enzymatic-act"/>
</dbReference>
<feature type="chain" id="PRO_5012737510" evidence="2">
    <location>
        <begin position="30"/>
        <end position="468"/>
    </location>
</feature>
<protein>
    <submittedName>
        <fullName evidence="3">40-residue YVTN family beta-propeller repeat-containing protein</fullName>
    </submittedName>
</protein>
<accession>A0A238X6S5</accession>
<dbReference type="Gene3D" id="2.130.10.10">
    <property type="entry name" value="YVTN repeat-like/Quinoprotein amine dehydrogenase"/>
    <property type="match status" value="1"/>
</dbReference>
<dbReference type="OrthoDB" id="7197435at2"/>
<reference evidence="3 4" key="1">
    <citation type="submission" date="2017-06" db="EMBL/GenBank/DDBJ databases">
        <authorList>
            <person name="Kim H.J."/>
            <person name="Triplett B.A."/>
        </authorList>
    </citation>
    <scope>NUCLEOTIDE SEQUENCE [LARGE SCALE GENOMIC DNA]</scope>
    <source>
        <strain evidence="3 4">DSM 29052</strain>
    </source>
</reference>